<evidence type="ECO:0000313" key="4">
    <source>
        <dbReference type="Proteomes" id="UP000515563"/>
    </source>
</evidence>
<dbReference type="InterPro" id="IPR037293">
    <property type="entry name" value="Gal_Oxidase_central_sf"/>
</dbReference>
<organism evidence="3 4">
    <name type="scientific">Kribbella qitaiheensis</name>
    <dbReference type="NCBI Taxonomy" id="1544730"/>
    <lineage>
        <taxon>Bacteria</taxon>
        <taxon>Bacillati</taxon>
        <taxon>Actinomycetota</taxon>
        <taxon>Actinomycetes</taxon>
        <taxon>Propionibacteriales</taxon>
        <taxon>Kribbellaceae</taxon>
        <taxon>Kribbella</taxon>
    </lineage>
</organism>
<evidence type="ECO:0000259" key="2">
    <source>
        <dbReference type="Pfam" id="PF09118"/>
    </source>
</evidence>
<reference evidence="3 4" key="2">
    <citation type="journal article" date="2020" name="Microbiol. Resour. Announc.">
        <title>Antarctic desert soil bacteria exhibit high novel natural product potential, evaluated through long-read genome sequencing and comparative genomics.</title>
        <authorList>
            <person name="Benaud N."/>
            <person name="Edwards R.J."/>
            <person name="Amos T.G."/>
            <person name="D'Agostino P.M."/>
            <person name="Gutierrez-Chavez C."/>
            <person name="Montgomery K."/>
            <person name="Nicetic I."/>
            <person name="Ferrari B.C."/>
        </authorList>
    </citation>
    <scope>NUCLEOTIDE SEQUENCE [LARGE SCALE GENOMIC DNA]</scope>
    <source>
        <strain evidence="3 4">SPB151</strain>
    </source>
</reference>
<dbReference type="InterPro" id="IPR014756">
    <property type="entry name" value="Ig_E-set"/>
</dbReference>
<evidence type="ECO:0000256" key="1">
    <source>
        <dbReference type="SAM" id="SignalP"/>
    </source>
</evidence>
<dbReference type="RefSeq" id="WP_185444743.1">
    <property type="nucleotide sequence ID" value="NZ_CP043661.1"/>
</dbReference>
<protein>
    <submittedName>
        <fullName evidence="3">DUF1929 domain-containing protein</fullName>
    </submittedName>
</protein>
<keyword evidence="1" id="KW-0732">Signal</keyword>
<dbReference type="GO" id="GO:0005975">
    <property type="term" value="P:carbohydrate metabolic process"/>
    <property type="evidence" value="ECO:0007669"/>
    <property type="project" value="UniProtKB-ARBA"/>
</dbReference>
<dbReference type="Proteomes" id="UP000515563">
    <property type="component" value="Chromosome"/>
</dbReference>
<proteinExistence type="predicted"/>
<reference evidence="4" key="1">
    <citation type="submission" date="2019-09" db="EMBL/GenBank/DDBJ databases">
        <title>Antimicrobial potential of Antarctic Bacteria.</title>
        <authorList>
            <person name="Benaud N."/>
            <person name="Edwards R.J."/>
            <person name="Ferrari B.C."/>
        </authorList>
    </citation>
    <scope>NUCLEOTIDE SEQUENCE [LARGE SCALE GENOMIC DNA]</scope>
    <source>
        <strain evidence="4">SPB151</strain>
    </source>
</reference>
<gene>
    <name evidence="3" type="ORF">F1D05_36070</name>
</gene>
<dbReference type="CDD" id="cd02851">
    <property type="entry name" value="E_set_GO_C"/>
    <property type="match status" value="1"/>
</dbReference>
<feature type="signal peptide" evidence="1">
    <location>
        <begin position="1"/>
        <end position="17"/>
    </location>
</feature>
<dbReference type="Gene3D" id="2.60.40.10">
    <property type="entry name" value="Immunoglobulins"/>
    <property type="match status" value="1"/>
</dbReference>
<dbReference type="EMBL" id="CP043661">
    <property type="protein sequence ID" value="QNE22329.1"/>
    <property type="molecule type" value="Genomic_DNA"/>
</dbReference>
<dbReference type="InterPro" id="IPR015202">
    <property type="entry name" value="GO-like_E_set"/>
</dbReference>
<feature type="chain" id="PRO_5038422282" evidence="1">
    <location>
        <begin position="18"/>
        <end position="590"/>
    </location>
</feature>
<dbReference type="SUPFAM" id="SSF81296">
    <property type="entry name" value="E set domains"/>
    <property type="match status" value="1"/>
</dbReference>
<dbReference type="SUPFAM" id="SSF50965">
    <property type="entry name" value="Galactose oxidase, central domain"/>
    <property type="match status" value="1"/>
</dbReference>
<dbReference type="Pfam" id="PF09118">
    <property type="entry name" value="GO-like_E_set"/>
    <property type="match status" value="1"/>
</dbReference>
<dbReference type="InterPro" id="IPR011043">
    <property type="entry name" value="Gal_Oxase/kelch_b-propeller"/>
</dbReference>
<keyword evidence="4" id="KW-1185">Reference proteome</keyword>
<dbReference type="PANTHER" id="PTHR32208:SF21">
    <property type="entry name" value="LOW QUALITY PROTEIN: ALDEHYDE OXIDASE GLOX-LIKE"/>
    <property type="match status" value="1"/>
</dbReference>
<dbReference type="Gene3D" id="2.130.10.80">
    <property type="entry name" value="Galactose oxidase/kelch, beta-propeller"/>
    <property type="match status" value="1"/>
</dbReference>
<sequence length="590" mass="62054">MFTVFISVLNASTANSAQPIVAPILAAAAATPNGVTCNTVPAEQLGACISRMLTDPNGAYSPDHVYTAAEKQPVYAPKQAAGVTAAEVGSWSVVGDCTVDGYKINPIHASLTKSGKVLMTAGSGYNKSFFDQKVFKTWIWDPTNPATCPREIPMPAGVDLFCSGHSHLPDGRVLFFGGTGHYATSDLYYTGVREAYAFDDTTEKFTPTGLMNIARWYPNGPVNAVGNPVVVSGLDAAGKVTTTNETYDPATGKWTKLPGTRIFPLYAGMVLRKNGTLCYSGTNMGGKAGASPGCWNWTNNAWYPIPGLLYPDCRDQASTLLLYPAQAQKFMVIGGGCQTGLTGTTATVDLNAATQKFTEGPYVGFASMHSCATVLPDKSAFVAGGADHNTRPVLRAARLPAGATAWQQVASPTVPRMYHSSCMLLLDGSVVTMGTTAMQGSVESRLEVYKPWYMQAGVTRPTITGLAPTLKLGGTYSVSFSGPATVNGAMLQRLTSVTHSSDPNQRAVDVPVTATTDWNKKTLKIDANRGLVPPGMYMLSVRDWRNIPSKSLVVRIVENTTAAAAVLTSASAGSTAAAAACCCTCGSGCC</sequence>
<feature type="domain" description="Galactose oxidase-like Early set" evidence="2">
    <location>
        <begin position="460"/>
        <end position="556"/>
    </location>
</feature>
<accession>A0A7G6X7W4</accession>
<dbReference type="InterPro" id="IPR013783">
    <property type="entry name" value="Ig-like_fold"/>
</dbReference>
<evidence type="ECO:0000313" key="3">
    <source>
        <dbReference type="EMBL" id="QNE22329.1"/>
    </source>
</evidence>
<dbReference type="AlphaFoldDB" id="A0A7G6X7W4"/>
<dbReference type="PANTHER" id="PTHR32208">
    <property type="entry name" value="SECRETED PROTEIN-RELATED"/>
    <property type="match status" value="1"/>
</dbReference>
<dbReference type="KEGG" id="kqi:F1D05_36070"/>
<name>A0A7G6X7W4_9ACTN</name>